<accession>A0A3A8HV25</accession>
<dbReference type="InterPro" id="IPR051675">
    <property type="entry name" value="Endo/Exo/Phosphatase_dom_1"/>
</dbReference>
<dbReference type="GO" id="GO:0015627">
    <property type="term" value="C:type II protein secretion system complex"/>
    <property type="evidence" value="ECO:0007669"/>
    <property type="project" value="TreeGrafter"/>
</dbReference>
<protein>
    <submittedName>
        <fullName evidence="1">Helix-hairpin-helix domain-containing protein</fullName>
    </submittedName>
</protein>
<gene>
    <name evidence="1" type="ORF">D7V88_34520</name>
</gene>
<dbReference type="PANTHER" id="PTHR21180">
    <property type="entry name" value="ENDONUCLEASE/EXONUCLEASE/PHOSPHATASE FAMILY DOMAIN-CONTAINING PROTEIN 1"/>
    <property type="match status" value="1"/>
</dbReference>
<dbReference type="EMBL" id="RAVZ01000359">
    <property type="protein sequence ID" value="RKG74735.1"/>
    <property type="molecule type" value="Genomic_DNA"/>
</dbReference>
<dbReference type="PANTHER" id="PTHR21180:SF32">
    <property type="entry name" value="ENDONUCLEASE_EXONUCLEASE_PHOSPHATASE FAMILY DOMAIN-CONTAINING PROTEIN 1"/>
    <property type="match status" value="1"/>
</dbReference>
<proteinExistence type="predicted"/>
<dbReference type="Pfam" id="PF12836">
    <property type="entry name" value="HHH_3"/>
    <property type="match status" value="1"/>
</dbReference>
<evidence type="ECO:0000313" key="2">
    <source>
        <dbReference type="Proteomes" id="UP000268094"/>
    </source>
</evidence>
<dbReference type="AlphaFoldDB" id="A0A3A8HV25"/>
<name>A0A3A8HV25_9BACT</name>
<dbReference type="Proteomes" id="UP000268094">
    <property type="component" value="Unassembled WGS sequence"/>
</dbReference>
<reference evidence="2" key="1">
    <citation type="submission" date="2018-09" db="EMBL/GenBank/DDBJ databases">
        <authorList>
            <person name="Livingstone P.G."/>
            <person name="Whitworth D.E."/>
        </authorList>
    </citation>
    <scope>NUCLEOTIDE SEQUENCE [LARGE SCALE GENOMIC DNA]</scope>
    <source>
        <strain evidence="2">CA054A</strain>
    </source>
</reference>
<organism evidence="1 2">
    <name type="scientific">Corallococcus terminator</name>
    <dbReference type="NCBI Taxonomy" id="2316733"/>
    <lineage>
        <taxon>Bacteria</taxon>
        <taxon>Pseudomonadati</taxon>
        <taxon>Myxococcota</taxon>
        <taxon>Myxococcia</taxon>
        <taxon>Myxococcales</taxon>
        <taxon>Cystobacterineae</taxon>
        <taxon>Myxococcaceae</taxon>
        <taxon>Corallococcus</taxon>
    </lineage>
</organism>
<dbReference type="Gene3D" id="1.10.150.320">
    <property type="entry name" value="Photosystem II 12 kDa extrinsic protein"/>
    <property type="match status" value="1"/>
</dbReference>
<dbReference type="OrthoDB" id="5515367at2"/>
<evidence type="ECO:0000313" key="1">
    <source>
        <dbReference type="EMBL" id="RKG74735.1"/>
    </source>
</evidence>
<comment type="caution">
    <text evidence="1">The sequence shown here is derived from an EMBL/GenBank/DDBJ whole genome shotgun (WGS) entry which is preliminary data.</text>
</comment>
<keyword evidence="2" id="KW-1185">Reference proteome</keyword>
<dbReference type="InterPro" id="IPR010994">
    <property type="entry name" value="RuvA_2-like"/>
</dbReference>
<dbReference type="GO" id="GO:0015628">
    <property type="term" value="P:protein secretion by the type II secretion system"/>
    <property type="evidence" value="ECO:0007669"/>
    <property type="project" value="TreeGrafter"/>
</dbReference>
<sequence length="140" mass="14466">MRRPGRTSALAVVSLGLLALGFVARARWPDAKPSLDCPLEAVRLDPAGLATCGPGTVPTGARALALGLKLDLNAASEAELALLPGVGRDLARRLVTAREEQGRFTSWDDVDAVPGVGDAKLQTLRAATVLESAAANGSVW</sequence>
<dbReference type="SUPFAM" id="SSF47781">
    <property type="entry name" value="RuvA domain 2-like"/>
    <property type="match status" value="1"/>
</dbReference>